<evidence type="ECO:0000313" key="2">
    <source>
        <dbReference type="Proteomes" id="UP000004431"/>
    </source>
</evidence>
<proteinExistence type="predicted"/>
<keyword evidence="2" id="KW-1185">Reference proteome</keyword>
<protein>
    <recommendedName>
        <fullName evidence="3">ATP-binding protein</fullName>
    </recommendedName>
</protein>
<sequence length="124" mass="13632">MNNKPISLTIPAQPKFARCVRMMAANLAVVCNMSVDDVEDLRMAAEEAFVYSCSTAADMCTLSFELNDSVASISATLGSKPFHTIDDEDIRLVEMMLSAVSDSFSVEDNVLHIEKTIGRVYDDE</sequence>
<evidence type="ECO:0008006" key="3">
    <source>
        <dbReference type="Google" id="ProtNLM"/>
    </source>
</evidence>
<evidence type="ECO:0000313" key="1">
    <source>
        <dbReference type="EMBL" id="EFL44252.1"/>
    </source>
</evidence>
<organism evidence="1 2">
    <name type="scientific">Fannyhessea vaginae PB189-T1-4</name>
    <dbReference type="NCBI Taxonomy" id="866774"/>
    <lineage>
        <taxon>Bacteria</taxon>
        <taxon>Bacillati</taxon>
        <taxon>Actinomycetota</taxon>
        <taxon>Coriobacteriia</taxon>
        <taxon>Coriobacteriales</taxon>
        <taxon>Atopobiaceae</taxon>
        <taxon>Fannyhessea</taxon>
    </lineage>
</organism>
<gene>
    <name evidence="1" type="ORF">HMPREF9248_1006</name>
</gene>
<comment type="caution">
    <text evidence="1">The sequence shown here is derived from an EMBL/GenBank/DDBJ whole genome shotgun (WGS) entry which is preliminary data.</text>
</comment>
<reference evidence="1 2" key="1">
    <citation type="submission" date="2010-08" db="EMBL/GenBank/DDBJ databases">
        <authorList>
            <person name="Durkin A.S."/>
            <person name="Madupu R."/>
            <person name="Torralba M."/>
            <person name="Gillis M."/>
            <person name="Methe B."/>
            <person name="Sutton G."/>
            <person name="Nelson K.E."/>
        </authorList>
    </citation>
    <scope>NUCLEOTIDE SEQUENCE [LARGE SCALE GENOMIC DNA]</scope>
    <source>
        <strain evidence="1 2">PB189-T1-4</strain>
    </source>
</reference>
<accession>A0ABN0B0F9</accession>
<dbReference type="Proteomes" id="UP000004431">
    <property type="component" value="Unassembled WGS sequence"/>
</dbReference>
<name>A0ABN0B0F9_9ACTN</name>
<dbReference type="EMBL" id="AEDQ01000017">
    <property type="protein sequence ID" value="EFL44252.1"/>
    <property type="molecule type" value="Genomic_DNA"/>
</dbReference>
<dbReference type="RefSeq" id="WP_006303962.1">
    <property type="nucleotide sequence ID" value="NZ_AEDQ01000017.1"/>
</dbReference>